<dbReference type="AlphaFoldDB" id="A0A6J7G2I3"/>
<reference evidence="3" key="1">
    <citation type="submission" date="2020-05" db="EMBL/GenBank/DDBJ databases">
        <authorList>
            <person name="Chiriac C."/>
            <person name="Salcher M."/>
            <person name="Ghai R."/>
            <person name="Kavagutti S V."/>
        </authorList>
    </citation>
    <scope>NUCLEOTIDE SEQUENCE</scope>
</reference>
<sequence length="111" mass="12291">MSKSMLLVLTNPVPGKEAEFEAWYEQQHVPEVLDIPGYVAASRWKKSHLVWPSGRPSVDQSRAALYTVEGDLEEAINALTSRVADGTIVLPDCIDIESIGITPYEFISDTE</sequence>
<protein>
    <submittedName>
        <fullName evidence="3">Unannotated protein</fullName>
    </submittedName>
</protein>
<gene>
    <name evidence="1" type="ORF">UFOPK1908_00575</name>
    <name evidence="2" type="ORF">UFOPK2282_00265</name>
    <name evidence="3" type="ORF">UFOPK3576_00380</name>
</gene>
<accession>A0A6J7G2I3</accession>
<dbReference type="EMBL" id="CAEZWR010000018">
    <property type="protein sequence ID" value="CAB4656635.1"/>
    <property type="molecule type" value="Genomic_DNA"/>
</dbReference>
<evidence type="ECO:0000313" key="2">
    <source>
        <dbReference type="EMBL" id="CAB4656635.1"/>
    </source>
</evidence>
<dbReference type="EMBL" id="CAFBMO010000010">
    <property type="protein sequence ID" value="CAB4899525.1"/>
    <property type="molecule type" value="Genomic_DNA"/>
</dbReference>
<evidence type="ECO:0000313" key="3">
    <source>
        <dbReference type="EMBL" id="CAB4899525.1"/>
    </source>
</evidence>
<dbReference type="EMBL" id="CAEZVB010000018">
    <property type="protein sequence ID" value="CAB4618606.1"/>
    <property type="molecule type" value="Genomic_DNA"/>
</dbReference>
<dbReference type="InterPro" id="IPR011008">
    <property type="entry name" value="Dimeric_a/b-barrel"/>
</dbReference>
<name>A0A6J7G2I3_9ZZZZ</name>
<evidence type="ECO:0000313" key="1">
    <source>
        <dbReference type="EMBL" id="CAB4618606.1"/>
    </source>
</evidence>
<dbReference type="SUPFAM" id="SSF54909">
    <property type="entry name" value="Dimeric alpha+beta barrel"/>
    <property type="match status" value="1"/>
</dbReference>
<proteinExistence type="predicted"/>
<organism evidence="3">
    <name type="scientific">freshwater metagenome</name>
    <dbReference type="NCBI Taxonomy" id="449393"/>
    <lineage>
        <taxon>unclassified sequences</taxon>
        <taxon>metagenomes</taxon>
        <taxon>ecological metagenomes</taxon>
    </lineage>
</organism>